<name>A0AAN7ZE69_9PEZI</name>
<feature type="region of interest" description="Disordered" evidence="1">
    <location>
        <begin position="1"/>
        <end position="156"/>
    </location>
</feature>
<dbReference type="AlphaFoldDB" id="A0AAN7ZE69"/>
<dbReference type="Proteomes" id="UP001305414">
    <property type="component" value="Unassembled WGS sequence"/>
</dbReference>
<reference evidence="2 3" key="1">
    <citation type="submission" date="2023-10" db="EMBL/GenBank/DDBJ databases">
        <title>Draft genome sequence of Xylaria bambusicola isolate GMP-LS, the root and basal stem rot pathogen of sugarcane in Indonesia.</title>
        <authorList>
            <person name="Selvaraj P."/>
            <person name="Muralishankar V."/>
            <person name="Muruganantham S."/>
            <person name="Sp S."/>
            <person name="Haryani S."/>
            <person name="Lau K.J.X."/>
            <person name="Naqvi N.I."/>
        </authorList>
    </citation>
    <scope>NUCLEOTIDE SEQUENCE [LARGE SCALE GENOMIC DNA]</scope>
    <source>
        <strain evidence="2">GMP-LS</strain>
    </source>
</reference>
<dbReference type="EMBL" id="JAWHQM010000131">
    <property type="protein sequence ID" value="KAK5637551.1"/>
    <property type="molecule type" value="Genomic_DNA"/>
</dbReference>
<feature type="compositionally biased region" description="Basic and acidic residues" evidence="1">
    <location>
        <begin position="23"/>
        <end position="32"/>
    </location>
</feature>
<evidence type="ECO:0000313" key="3">
    <source>
        <dbReference type="Proteomes" id="UP001305414"/>
    </source>
</evidence>
<feature type="compositionally biased region" description="Acidic residues" evidence="1">
    <location>
        <begin position="102"/>
        <end position="137"/>
    </location>
</feature>
<evidence type="ECO:0000313" key="2">
    <source>
        <dbReference type="EMBL" id="KAK5637551.1"/>
    </source>
</evidence>
<protein>
    <submittedName>
        <fullName evidence="2">Uncharacterized protein</fullName>
    </submittedName>
</protein>
<comment type="caution">
    <text evidence="2">The sequence shown here is derived from an EMBL/GenBank/DDBJ whole genome shotgun (WGS) entry which is preliminary data.</text>
</comment>
<proteinExistence type="predicted"/>
<organism evidence="2 3">
    <name type="scientific">Xylaria bambusicola</name>
    <dbReference type="NCBI Taxonomy" id="326684"/>
    <lineage>
        <taxon>Eukaryota</taxon>
        <taxon>Fungi</taxon>
        <taxon>Dikarya</taxon>
        <taxon>Ascomycota</taxon>
        <taxon>Pezizomycotina</taxon>
        <taxon>Sordariomycetes</taxon>
        <taxon>Xylariomycetidae</taxon>
        <taxon>Xylariales</taxon>
        <taxon>Xylariaceae</taxon>
        <taxon>Xylaria</taxon>
    </lineage>
</organism>
<sequence>MTPGRSRRSGASGYGRSKQTSKPPDDRDERPRTPSMTRGRSRGSGASGGSERSKQTSKPPGNRDDVSRTPLDSPNTSPLFSFQRRRPHWLDRALPPTQSQLAEEDAEERAEEDAEERAEEEDAEERAEEEFPEEFLDPDTKGLNKTTLLNPRSSNGPEAIMETAAVRQVKYIADQLEEYGANLGRLRKANALIPPLPYSEKRFRQLIFGIEQYAAKLGQP</sequence>
<evidence type="ECO:0000256" key="1">
    <source>
        <dbReference type="SAM" id="MobiDB-lite"/>
    </source>
</evidence>
<keyword evidence="3" id="KW-1185">Reference proteome</keyword>
<gene>
    <name evidence="2" type="ORF">RRF57_013266</name>
</gene>
<feature type="compositionally biased region" description="Polar residues" evidence="1">
    <location>
        <begin position="70"/>
        <end position="80"/>
    </location>
</feature>
<feature type="compositionally biased region" description="Polar residues" evidence="1">
    <location>
        <begin position="143"/>
        <end position="156"/>
    </location>
</feature>
<accession>A0AAN7ZE69</accession>